<dbReference type="SUPFAM" id="SSF56399">
    <property type="entry name" value="ADP-ribosylation"/>
    <property type="match status" value="1"/>
</dbReference>
<evidence type="ECO:0000313" key="2">
    <source>
        <dbReference type="EMBL" id="MEE1931597.1"/>
    </source>
</evidence>
<protein>
    <submittedName>
        <fullName evidence="2">RHS repeat-associated core domain-containing protein</fullName>
    </submittedName>
</protein>
<feature type="domain" description="F-box" evidence="1">
    <location>
        <begin position="146"/>
        <end position="178"/>
    </location>
</feature>
<dbReference type="Proteomes" id="UP001335100">
    <property type="component" value="Unassembled WGS sequence"/>
</dbReference>
<dbReference type="Gene3D" id="2.180.10.10">
    <property type="entry name" value="RHS repeat-associated core"/>
    <property type="match status" value="1"/>
</dbReference>
<keyword evidence="3" id="KW-1185">Reference proteome</keyword>
<evidence type="ECO:0000313" key="3">
    <source>
        <dbReference type="Proteomes" id="UP001335100"/>
    </source>
</evidence>
<dbReference type="EMBL" id="JAZDQJ010000001">
    <property type="protein sequence ID" value="MEE1931597.1"/>
    <property type="molecule type" value="Genomic_DNA"/>
</dbReference>
<dbReference type="InterPro" id="IPR001810">
    <property type="entry name" value="F-box_dom"/>
</dbReference>
<reference evidence="2 3" key="1">
    <citation type="submission" date="2024-01" db="EMBL/GenBank/DDBJ databases">
        <title>Unpublished Manusciprt.</title>
        <authorList>
            <person name="Duman M."/>
            <person name="Valdes E.G."/>
            <person name="Ajmi N."/>
            <person name="Altun S."/>
            <person name="Saticioglu I.B."/>
        </authorList>
    </citation>
    <scope>NUCLEOTIDE SEQUENCE [LARGE SCALE GENOMIC DNA]</scope>
    <source>
        <strain evidence="2 3">148P</strain>
    </source>
</reference>
<name>A0ABU7HJ90_9PSED</name>
<dbReference type="NCBIfam" id="TIGR03696">
    <property type="entry name" value="Rhs_assc_core"/>
    <property type="match status" value="1"/>
</dbReference>
<comment type="caution">
    <text evidence="2">The sequence shown here is derived from an EMBL/GenBank/DDBJ whole genome shotgun (WGS) entry which is preliminary data.</text>
</comment>
<dbReference type="Pfam" id="PF00646">
    <property type="entry name" value="F-box"/>
    <property type="match status" value="1"/>
</dbReference>
<gene>
    <name evidence="2" type="ORF">V0R50_00060</name>
</gene>
<dbReference type="InterPro" id="IPR022385">
    <property type="entry name" value="Rhs_assc_core"/>
</dbReference>
<dbReference type="RefSeq" id="WP_330072621.1">
    <property type="nucleotide sequence ID" value="NZ_JAZDQJ010000001.1"/>
</dbReference>
<organism evidence="2 3">
    <name type="scientific">Pseudomonas ulcerans</name>
    <dbReference type="NCBI Taxonomy" id="3115852"/>
    <lineage>
        <taxon>Bacteria</taxon>
        <taxon>Pseudomonadati</taxon>
        <taxon>Pseudomonadota</taxon>
        <taxon>Gammaproteobacteria</taxon>
        <taxon>Pseudomonadales</taxon>
        <taxon>Pseudomonadaceae</taxon>
        <taxon>Pseudomonas</taxon>
    </lineage>
</organism>
<sequence length="274" mass="30237">MSDKTAKSLDSPARKTGYYLLGQGYRAYNPVLMRFTSADSWSPFGRGGLNAYAYCAGDPVNASDPSGHFLWFGNMKFQLTSLASRMFSSSTRFRPQQSDWYFEPTGPQSDSPRTSVTMLSSYSSMASLGATAPTTRPVSTTSKPAALELALNYLPADDLTRLRLVSKEMRGAVDRFSRRNFDDYLKRPAAHPGIENRGLASDVEKVIGAAAGKVPGVSMAEASLNMKLVDAKTRFKATHDYTWDVEVGLGQRQEYFKGTWKQPTHVLVKAVRKT</sequence>
<proteinExistence type="predicted"/>
<evidence type="ECO:0000259" key="1">
    <source>
        <dbReference type="Pfam" id="PF00646"/>
    </source>
</evidence>
<accession>A0ABU7HJ90</accession>